<evidence type="ECO:0000256" key="3">
    <source>
        <dbReference type="ARBA" id="ARBA00022723"/>
    </source>
</evidence>
<feature type="chain" id="PRO_5047253423" evidence="6">
    <location>
        <begin position="26"/>
        <end position="157"/>
    </location>
</feature>
<keyword evidence="3" id="KW-0479">Metal-binding</keyword>
<gene>
    <name evidence="7" type="ORF">LZ012_12670</name>
</gene>
<keyword evidence="6" id="KW-0732">Signal</keyword>
<dbReference type="InterPro" id="IPR012127">
    <property type="entry name" value="Cyt_c_prime"/>
</dbReference>
<organism evidence="7 8">
    <name type="scientific">Dechloromonas hankyongensis</name>
    <dbReference type="NCBI Taxonomy" id="2908002"/>
    <lineage>
        <taxon>Bacteria</taxon>
        <taxon>Pseudomonadati</taxon>
        <taxon>Pseudomonadota</taxon>
        <taxon>Betaproteobacteria</taxon>
        <taxon>Rhodocyclales</taxon>
        <taxon>Azonexaceae</taxon>
        <taxon>Dechloromonas</taxon>
    </lineage>
</organism>
<evidence type="ECO:0000313" key="8">
    <source>
        <dbReference type="Proteomes" id="UP001165384"/>
    </source>
</evidence>
<accession>A0ABS9K3V4</accession>
<evidence type="ECO:0000256" key="4">
    <source>
        <dbReference type="ARBA" id="ARBA00022982"/>
    </source>
</evidence>
<protein>
    <submittedName>
        <fullName evidence="7">Cytochrome c</fullName>
    </submittedName>
</protein>
<dbReference type="RefSeq" id="WP_275711172.1">
    <property type="nucleotide sequence ID" value="NZ_JAKLTN010000002.1"/>
</dbReference>
<reference evidence="7" key="1">
    <citation type="submission" date="2022-01" db="EMBL/GenBank/DDBJ databases">
        <authorList>
            <person name="Jo J.-H."/>
            <person name="Im W.-T."/>
        </authorList>
    </citation>
    <scope>NUCLEOTIDE SEQUENCE</scope>
    <source>
        <strain evidence="7">XY25</strain>
    </source>
</reference>
<dbReference type="SUPFAM" id="SSF47175">
    <property type="entry name" value="Cytochromes"/>
    <property type="match status" value="1"/>
</dbReference>
<evidence type="ECO:0000256" key="2">
    <source>
        <dbReference type="ARBA" id="ARBA00022617"/>
    </source>
</evidence>
<name>A0ABS9K3V4_9RHOO</name>
<keyword evidence="8" id="KW-1185">Reference proteome</keyword>
<evidence type="ECO:0000256" key="1">
    <source>
        <dbReference type="ARBA" id="ARBA00022448"/>
    </source>
</evidence>
<dbReference type="Gene3D" id="1.20.120.10">
    <property type="entry name" value="Cytochrome c/b562"/>
    <property type="match status" value="1"/>
</dbReference>
<evidence type="ECO:0000313" key="7">
    <source>
        <dbReference type="EMBL" id="MCG2577844.1"/>
    </source>
</evidence>
<evidence type="ECO:0000256" key="6">
    <source>
        <dbReference type="SAM" id="SignalP"/>
    </source>
</evidence>
<dbReference type="InterPro" id="IPR010980">
    <property type="entry name" value="Cyt_c/b562"/>
</dbReference>
<evidence type="ECO:0000256" key="5">
    <source>
        <dbReference type="ARBA" id="ARBA00023004"/>
    </source>
</evidence>
<feature type="signal peptide" evidence="6">
    <location>
        <begin position="1"/>
        <end position="25"/>
    </location>
</feature>
<dbReference type="EMBL" id="JAKLTN010000002">
    <property type="protein sequence ID" value="MCG2577844.1"/>
    <property type="molecule type" value="Genomic_DNA"/>
</dbReference>
<dbReference type="PROSITE" id="PS51009">
    <property type="entry name" value="CYTCII"/>
    <property type="match status" value="1"/>
</dbReference>
<dbReference type="InterPro" id="IPR002321">
    <property type="entry name" value="Cyt_c_II"/>
</dbReference>
<dbReference type="Pfam" id="PF01322">
    <property type="entry name" value="Cytochrom_C_2"/>
    <property type="match status" value="1"/>
</dbReference>
<dbReference type="PIRSF" id="PIRSF000027">
    <property type="entry name" value="Cytc_c_prime"/>
    <property type="match status" value="1"/>
</dbReference>
<proteinExistence type="predicted"/>
<keyword evidence="5" id="KW-0408">Iron</keyword>
<keyword evidence="4" id="KW-0249">Electron transport</keyword>
<dbReference type="Proteomes" id="UP001165384">
    <property type="component" value="Unassembled WGS sequence"/>
</dbReference>
<comment type="caution">
    <text evidence="7">The sequence shown here is derived from an EMBL/GenBank/DDBJ whole genome shotgun (WGS) entry which is preliminary data.</text>
</comment>
<sequence>MPKPKIFVKSFIASTILVFSAAAWSEVARYEEPIRYRRAVMTMVKRHYEQVSAMAKGKIPMNRDELNRHAGYLEMLSRASIDGFVAGSHEGDTKAKPEIWQDWPRFRAQVEKFQADATRLKEVAKTGNPEALKTAVADMTRTCKNCHDDYKQSGLER</sequence>
<keyword evidence="1" id="KW-0813">Transport</keyword>
<keyword evidence="2" id="KW-0349">Heme</keyword>